<reference evidence="8 9" key="1">
    <citation type="journal article" date="2017" name="Int. J. Syst. Evol. Microbiol.">
        <title>Mucilaginibacterpsychrotolerans sp. nov., isolated from peatlands.</title>
        <authorList>
            <person name="Deng Y."/>
            <person name="Shen L."/>
            <person name="Xu B."/>
            <person name="Liu Y."/>
            <person name="Gu Z."/>
            <person name="Liu H."/>
            <person name="Zhou Y."/>
        </authorList>
    </citation>
    <scope>NUCLEOTIDE SEQUENCE [LARGE SCALE GENOMIC DNA]</scope>
    <source>
        <strain evidence="8 9">NH7-4</strain>
    </source>
</reference>
<comment type="subcellular location">
    <subcellularLocation>
        <location evidence="1">Cell outer membrane</location>
    </subcellularLocation>
</comment>
<organism evidence="8 9">
    <name type="scientific">Mucilaginibacter psychrotolerans</name>
    <dbReference type="NCBI Taxonomy" id="1524096"/>
    <lineage>
        <taxon>Bacteria</taxon>
        <taxon>Pseudomonadati</taxon>
        <taxon>Bacteroidota</taxon>
        <taxon>Sphingobacteriia</taxon>
        <taxon>Sphingobacteriales</taxon>
        <taxon>Sphingobacteriaceae</taxon>
        <taxon>Mucilaginibacter</taxon>
    </lineage>
</organism>
<evidence type="ECO:0000259" key="7">
    <source>
        <dbReference type="Pfam" id="PF14322"/>
    </source>
</evidence>
<dbReference type="AlphaFoldDB" id="A0A4Y8SGF4"/>
<evidence type="ECO:0000256" key="5">
    <source>
        <dbReference type="ARBA" id="ARBA00023237"/>
    </source>
</evidence>
<dbReference type="InterPro" id="IPR012944">
    <property type="entry name" value="SusD_RagB_dom"/>
</dbReference>
<feature type="domain" description="SusD-like N-terminal" evidence="7">
    <location>
        <begin position="82"/>
        <end position="222"/>
    </location>
</feature>
<keyword evidence="5" id="KW-0998">Cell outer membrane</keyword>
<name>A0A4Y8SGF4_9SPHI</name>
<dbReference type="Proteomes" id="UP000297540">
    <property type="component" value="Unassembled WGS sequence"/>
</dbReference>
<dbReference type="InterPro" id="IPR011990">
    <property type="entry name" value="TPR-like_helical_dom_sf"/>
</dbReference>
<gene>
    <name evidence="8" type="ORF">E2R66_11380</name>
</gene>
<evidence type="ECO:0000256" key="2">
    <source>
        <dbReference type="ARBA" id="ARBA00006275"/>
    </source>
</evidence>
<dbReference type="RefSeq" id="WP_133230566.1">
    <property type="nucleotide sequence ID" value="NZ_SOZE01000009.1"/>
</dbReference>
<dbReference type="InterPro" id="IPR033985">
    <property type="entry name" value="SusD-like_N"/>
</dbReference>
<dbReference type="Pfam" id="PF14322">
    <property type="entry name" value="SusD-like_3"/>
    <property type="match status" value="1"/>
</dbReference>
<dbReference type="PROSITE" id="PS51257">
    <property type="entry name" value="PROKAR_LIPOPROTEIN"/>
    <property type="match status" value="1"/>
</dbReference>
<dbReference type="GO" id="GO:0009279">
    <property type="term" value="C:cell outer membrane"/>
    <property type="evidence" value="ECO:0007669"/>
    <property type="project" value="UniProtKB-SubCell"/>
</dbReference>
<dbReference type="CDD" id="cd08977">
    <property type="entry name" value="SusD"/>
    <property type="match status" value="1"/>
</dbReference>
<keyword evidence="4" id="KW-0472">Membrane</keyword>
<keyword evidence="3" id="KW-0732">Signal</keyword>
<evidence type="ECO:0000256" key="4">
    <source>
        <dbReference type="ARBA" id="ARBA00023136"/>
    </source>
</evidence>
<evidence type="ECO:0000313" key="9">
    <source>
        <dbReference type="Proteomes" id="UP000297540"/>
    </source>
</evidence>
<dbReference type="OrthoDB" id="621570at2"/>
<keyword evidence="9" id="KW-1185">Reference proteome</keyword>
<evidence type="ECO:0000259" key="6">
    <source>
        <dbReference type="Pfam" id="PF07980"/>
    </source>
</evidence>
<sequence length="463" mass="51681">MNKIYIATLLIALLTVSTGCKKFVEVAPPKTEIIVSEAFKDSGTATSAVLGIYINMLSDFDFINSGITIYSGLSADELRDLTNNPEQTQFLQNKILPVNTFIQSMWSNTYKNLMLINTCIEGIEKSNTLPQSVKQQLLGECKFDRAFYNFYLVNLWGRVPLVTSSDYKLNAVIAQSDEGVVYDQIYRDLKDAQALLLPEYPTSGKVRPNKWTATALLARTYLYRKDYANAETEASKIIDAGIYGPLPEVGSIFLKDSQEAIWQLMPSDFIVLATQEGYNFIGDVIAYGSPPNFAITESLSDSFETGDMRKSAWIASTVVDGTTYQYPYKYKDHGTYSVPPTEYYIMFRLSEQYMIRAESRAQLGKLPAAVSDVNTIRARAGLGSVEDVIPSLNKADLLNAIAKENRHEFFAEWGHRWLDLKRTGQAANVLSANKTSFTPAGVLFPIPQSEITLNKNLIQNAGY</sequence>
<dbReference type="EMBL" id="SOZE01000009">
    <property type="protein sequence ID" value="TFF37761.1"/>
    <property type="molecule type" value="Genomic_DNA"/>
</dbReference>
<dbReference type="SUPFAM" id="SSF48452">
    <property type="entry name" value="TPR-like"/>
    <property type="match status" value="1"/>
</dbReference>
<dbReference type="Pfam" id="PF07980">
    <property type="entry name" value="SusD_RagB"/>
    <property type="match status" value="1"/>
</dbReference>
<dbReference type="Gene3D" id="1.25.40.390">
    <property type="match status" value="1"/>
</dbReference>
<accession>A0A4Y8SGF4</accession>
<feature type="domain" description="RagB/SusD" evidence="6">
    <location>
        <begin position="322"/>
        <end position="463"/>
    </location>
</feature>
<evidence type="ECO:0000256" key="1">
    <source>
        <dbReference type="ARBA" id="ARBA00004442"/>
    </source>
</evidence>
<evidence type="ECO:0000313" key="8">
    <source>
        <dbReference type="EMBL" id="TFF37761.1"/>
    </source>
</evidence>
<comment type="similarity">
    <text evidence="2">Belongs to the SusD family.</text>
</comment>
<comment type="caution">
    <text evidence="8">The sequence shown here is derived from an EMBL/GenBank/DDBJ whole genome shotgun (WGS) entry which is preliminary data.</text>
</comment>
<evidence type="ECO:0000256" key="3">
    <source>
        <dbReference type="ARBA" id="ARBA00022729"/>
    </source>
</evidence>
<protein>
    <submittedName>
        <fullName evidence="8">RagB/SusD family nutrient uptake outer membrane protein</fullName>
    </submittedName>
</protein>
<proteinExistence type="inferred from homology"/>